<dbReference type="InterPro" id="IPR002935">
    <property type="entry name" value="SAM_O-MeTrfase"/>
</dbReference>
<dbReference type="PROSITE" id="PS51682">
    <property type="entry name" value="SAM_OMT_I"/>
    <property type="match status" value="1"/>
</dbReference>
<dbReference type="SUPFAM" id="SSF53335">
    <property type="entry name" value="S-adenosyl-L-methionine-dependent methyltransferases"/>
    <property type="match status" value="1"/>
</dbReference>
<dbReference type="Gene3D" id="3.40.50.150">
    <property type="entry name" value="Vaccinia Virus protein VP39"/>
    <property type="match status" value="1"/>
</dbReference>
<dbReference type="AlphaFoldDB" id="A0A7W6ENC5"/>
<dbReference type="EMBL" id="JACIBY010000001">
    <property type="protein sequence ID" value="MBB3836339.1"/>
    <property type="molecule type" value="Genomic_DNA"/>
</dbReference>
<dbReference type="GO" id="GO:0008171">
    <property type="term" value="F:O-methyltransferase activity"/>
    <property type="evidence" value="ECO:0007669"/>
    <property type="project" value="InterPro"/>
</dbReference>
<dbReference type="Proteomes" id="UP000541352">
    <property type="component" value="Unassembled WGS sequence"/>
</dbReference>
<reference evidence="4 5" key="1">
    <citation type="submission" date="2020-08" db="EMBL/GenBank/DDBJ databases">
        <title>Genomic Encyclopedia of Type Strains, Phase IV (KMG-IV): sequencing the most valuable type-strain genomes for metagenomic binning, comparative biology and taxonomic classification.</title>
        <authorList>
            <person name="Goeker M."/>
        </authorList>
    </citation>
    <scope>NUCLEOTIDE SEQUENCE [LARGE SCALE GENOMIC DNA]</scope>
    <source>
        <strain evidence="4 5">DSM 17976</strain>
    </source>
</reference>
<dbReference type="Pfam" id="PF01596">
    <property type="entry name" value="Methyltransf_3"/>
    <property type="match status" value="1"/>
</dbReference>
<keyword evidence="5" id="KW-1185">Reference proteome</keyword>
<evidence type="ECO:0000313" key="5">
    <source>
        <dbReference type="Proteomes" id="UP000541352"/>
    </source>
</evidence>
<dbReference type="InterPro" id="IPR029063">
    <property type="entry name" value="SAM-dependent_MTases_sf"/>
</dbReference>
<evidence type="ECO:0000256" key="3">
    <source>
        <dbReference type="ARBA" id="ARBA00022691"/>
    </source>
</evidence>
<comment type="caution">
    <text evidence="4">The sequence shown here is derived from an EMBL/GenBank/DDBJ whole genome shotgun (WGS) entry which is preliminary data.</text>
</comment>
<name>A0A7W6ENC5_9BACT</name>
<dbReference type="CDD" id="cd02440">
    <property type="entry name" value="AdoMet_MTases"/>
    <property type="match status" value="1"/>
</dbReference>
<dbReference type="PANTHER" id="PTHR43167:SF1">
    <property type="entry name" value="PUTATIVE (AFU_ORTHOLOGUE AFUA_6G01830)-RELATED"/>
    <property type="match status" value="1"/>
</dbReference>
<keyword evidence="2 4" id="KW-0808">Transferase</keyword>
<dbReference type="RefSeq" id="WP_183971105.1">
    <property type="nucleotide sequence ID" value="NZ_JACIBY010000001.1"/>
</dbReference>
<protein>
    <submittedName>
        <fullName evidence="4">Putative O-methyltransferase YrrM</fullName>
    </submittedName>
</protein>
<evidence type="ECO:0000256" key="2">
    <source>
        <dbReference type="ARBA" id="ARBA00022679"/>
    </source>
</evidence>
<evidence type="ECO:0000313" key="4">
    <source>
        <dbReference type="EMBL" id="MBB3836339.1"/>
    </source>
</evidence>
<evidence type="ECO:0000256" key="1">
    <source>
        <dbReference type="ARBA" id="ARBA00022603"/>
    </source>
</evidence>
<gene>
    <name evidence="4" type="ORF">FHS57_000321</name>
</gene>
<keyword evidence="3" id="KW-0949">S-adenosyl-L-methionine</keyword>
<dbReference type="GO" id="GO:0032259">
    <property type="term" value="P:methylation"/>
    <property type="evidence" value="ECO:0007669"/>
    <property type="project" value="UniProtKB-KW"/>
</dbReference>
<dbReference type="PANTHER" id="PTHR43167">
    <property type="entry name" value="PUTATIVE (AFU_ORTHOLOGUE AFUA_6G01830)-RELATED"/>
    <property type="match status" value="1"/>
</dbReference>
<keyword evidence="1 4" id="KW-0489">Methyltransferase</keyword>
<proteinExistence type="predicted"/>
<accession>A0A7W6ENC5</accession>
<sequence>MNKAFFSQLEHLYTTLKLEDEQKPNRLDRWRNLEPQSALLISMLIRGQQTKALLEIGTSNGYSTLWFADALKSTGGHLTTIEIEPQRTQLAQASLEKFGFLAHTTCLTIDAQEFLQHAEPKYDLIFLDAERAFYKNYWPDLRRLLIRTKGAVLVVDNVISHASEVLEFIQLIRKDDQMLLTTVDVGAGLLWVACV</sequence>
<organism evidence="4 5">
    <name type="scientific">Runella defluvii</name>
    <dbReference type="NCBI Taxonomy" id="370973"/>
    <lineage>
        <taxon>Bacteria</taxon>
        <taxon>Pseudomonadati</taxon>
        <taxon>Bacteroidota</taxon>
        <taxon>Cytophagia</taxon>
        <taxon>Cytophagales</taxon>
        <taxon>Spirosomataceae</taxon>
        <taxon>Runella</taxon>
    </lineage>
</organism>